<comment type="caution">
    <text evidence="4">The sequence shown here is derived from an EMBL/GenBank/DDBJ whole genome shotgun (WGS) entry which is preliminary data.</text>
</comment>
<evidence type="ECO:0000259" key="3">
    <source>
        <dbReference type="PROSITE" id="PS50158"/>
    </source>
</evidence>
<dbReference type="InterPro" id="IPR036875">
    <property type="entry name" value="Znf_CCHC_sf"/>
</dbReference>
<keyword evidence="1" id="KW-0479">Metal-binding</keyword>
<dbReference type="SMART" id="SM00343">
    <property type="entry name" value="ZnF_C2HC"/>
    <property type="match status" value="1"/>
</dbReference>
<dbReference type="GO" id="GO:0008270">
    <property type="term" value="F:zinc ion binding"/>
    <property type="evidence" value="ECO:0007669"/>
    <property type="project" value="UniProtKB-KW"/>
</dbReference>
<name>A0A6L2MH01_TANCI</name>
<keyword evidence="2" id="KW-0812">Transmembrane</keyword>
<accession>A0A6L2MH01</accession>
<dbReference type="Pfam" id="PF00098">
    <property type="entry name" value="zf-CCHC"/>
    <property type="match status" value="1"/>
</dbReference>
<sequence>MQILQSGMNMDQDRQMIMVEDNVGNQFRPNAMKNVRNQVVLNASQNLSVQNVRNQNGLSVVLKFANQYENENVVTASAEGNGNGINDNSIRCYNCQGEGHYASNCTVKPRKQDAAYLQQQLQIAQKKKQGSKALKRNLTLVYSFRLVFVFVQFLALFL</sequence>
<protein>
    <recommendedName>
        <fullName evidence="3">CCHC-type domain-containing protein</fullName>
    </recommendedName>
</protein>
<proteinExistence type="predicted"/>
<feature type="transmembrane region" description="Helical" evidence="2">
    <location>
        <begin position="137"/>
        <end position="157"/>
    </location>
</feature>
<dbReference type="Gene3D" id="4.10.60.10">
    <property type="entry name" value="Zinc finger, CCHC-type"/>
    <property type="match status" value="1"/>
</dbReference>
<gene>
    <name evidence="4" type="ORF">Tci_045196</name>
</gene>
<dbReference type="InterPro" id="IPR001878">
    <property type="entry name" value="Znf_CCHC"/>
</dbReference>
<evidence type="ECO:0000313" key="4">
    <source>
        <dbReference type="EMBL" id="GEU73218.1"/>
    </source>
</evidence>
<dbReference type="EMBL" id="BKCJ010006645">
    <property type="protein sequence ID" value="GEU73218.1"/>
    <property type="molecule type" value="Genomic_DNA"/>
</dbReference>
<reference evidence="4" key="1">
    <citation type="journal article" date="2019" name="Sci. Rep.">
        <title>Draft genome of Tanacetum cinerariifolium, the natural source of mosquito coil.</title>
        <authorList>
            <person name="Yamashiro T."/>
            <person name="Shiraishi A."/>
            <person name="Satake H."/>
            <person name="Nakayama K."/>
        </authorList>
    </citation>
    <scope>NUCLEOTIDE SEQUENCE</scope>
</reference>
<dbReference type="SUPFAM" id="SSF57756">
    <property type="entry name" value="Retrovirus zinc finger-like domains"/>
    <property type="match status" value="1"/>
</dbReference>
<keyword evidence="2" id="KW-0472">Membrane</keyword>
<keyword evidence="2" id="KW-1133">Transmembrane helix</keyword>
<dbReference type="PROSITE" id="PS50158">
    <property type="entry name" value="ZF_CCHC"/>
    <property type="match status" value="1"/>
</dbReference>
<dbReference type="AlphaFoldDB" id="A0A6L2MH01"/>
<evidence type="ECO:0000256" key="2">
    <source>
        <dbReference type="SAM" id="Phobius"/>
    </source>
</evidence>
<keyword evidence="1" id="KW-0863">Zinc-finger</keyword>
<evidence type="ECO:0000256" key="1">
    <source>
        <dbReference type="PROSITE-ProRule" id="PRU00047"/>
    </source>
</evidence>
<feature type="domain" description="CCHC-type" evidence="3">
    <location>
        <begin position="91"/>
        <end position="105"/>
    </location>
</feature>
<dbReference type="GO" id="GO:0003676">
    <property type="term" value="F:nucleic acid binding"/>
    <property type="evidence" value="ECO:0007669"/>
    <property type="project" value="InterPro"/>
</dbReference>
<keyword evidence="1" id="KW-0862">Zinc</keyword>
<organism evidence="4">
    <name type="scientific">Tanacetum cinerariifolium</name>
    <name type="common">Dalmatian daisy</name>
    <name type="synonym">Chrysanthemum cinerariifolium</name>
    <dbReference type="NCBI Taxonomy" id="118510"/>
    <lineage>
        <taxon>Eukaryota</taxon>
        <taxon>Viridiplantae</taxon>
        <taxon>Streptophyta</taxon>
        <taxon>Embryophyta</taxon>
        <taxon>Tracheophyta</taxon>
        <taxon>Spermatophyta</taxon>
        <taxon>Magnoliopsida</taxon>
        <taxon>eudicotyledons</taxon>
        <taxon>Gunneridae</taxon>
        <taxon>Pentapetalae</taxon>
        <taxon>asterids</taxon>
        <taxon>campanulids</taxon>
        <taxon>Asterales</taxon>
        <taxon>Asteraceae</taxon>
        <taxon>Asteroideae</taxon>
        <taxon>Anthemideae</taxon>
        <taxon>Anthemidinae</taxon>
        <taxon>Tanacetum</taxon>
    </lineage>
</organism>